<evidence type="ECO:0000313" key="3">
    <source>
        <dbReference type="EMBL" id="HGQ64248.1"/>
    </source>
</evidence>
<keyword evidence="1" id="KW-0812">Transmembrane</keyword>
<keyword evidence="1" id="KW-0472">Membrane</keyword>
<feature type="transmembrane region" description="Helical" evidence="1">
    <location>
        <begin position="193"/>
        <end position="210"/>
    </location>
</feature>
<keyword evidence="1" id="KW-1133">Transmembrane helix</keyword>
<evidence type="ECO:0000256" key="1">
    <source>
        <dbReference type="SAM" id="Phobius"/>
    </source>
</evidence>
<accession>A0A7C4NMJ1</accession>
<evidence type="ECO:0008006" key="4">
    <source>
        <dbReference type="Google" id="ProtNLM"/>
    </source>
</evidence>
<organism evidence="3">
    <name type="scientific">Ignisphaera aggregans</name>
    <dbReference type="NCBI Taxonomy" id="334771"/>
    <lineage>
        <taxon>Archaea</taxon>
        <taxon>Thermoproteota</taxon>
        <taxon>Thermoprotei</taxon>
        <taxon>Desulfurococcales</taxon>
        <taxon>Desulfurococcaceae</taxon>
        <taxon>Ignisphaera</taxon>
    </lineage>
</organism>
<dbReference type="AlphaFoldDB" id="A0A7C4NMJ1"/>
<reference evidence="3" key="1">
    <citation type="journal article" date="2020" name="mSystems">
        <title>Genome- and Community-Level Interaction Insights into Carbon Utilization and Element Cycling Functions of Hydrothermarchaeota in Hydrothermal Sediment.</title>
        <authorList>
            <person name="Zhou Z."/>
            <person name="Liu Y."/>
            <person name="Xu W."/>
            <person name="Pan J."/>
            <person name="Luo Z.H."/>
            <person name="Li M."/>
        </authorList>
    </citation>
    <scope>NUCLEOTIDE SEQUENCE [LARGE SCALE GENOMIC DNA]</scope>
    <source>
        <strain evidence="3">SpSt-637</strain>
        <strain evidence="2">SpSt-667</strain>
    </source>
</reference>
<feature type="transmembrane region" description="Helical" evidence="1">
    <location>
        <begin position="20"/>
        <end position="40"/>
    </location>
</feature>
<dbReference type="EMBL" id="DTBD01000024">
    <property type="protein sequence ID" value="HGQ64248.1"/>
    <property type="molecule type" value="Genomic_DNA"/>
</dbReference>
<proteinExistence type="predicted"/>
<feature type="transmembrane region" description="Helical" evidence="1">
    <location>
        <begin position="161"/>
        <end position="181"/>
    </location>
</feature>
<name>A0A7C4NMJ1_9CREN</name>
<feature type="transmembrane region" description="Helical" evidence="1">
    <location>
        <begin position="52"/>
        <end position="69"/>
    </location>
</feature>
<evidence type="ECO:0000313" key="2">
    <source>
        <dbReference type="EMBL" id="HGQ35580.1"/>
    </source>
</evidence>
<comment type="caution">
    <text evidence="3">The sequence shown here is derived from an EMBL/GenBank/DDBJ whole genome shotgun (WGS) entry which is preliminary data.</text>
</comment>
<sequence length="255" mass="28535">MSALSQSIKRILTSTILRKIVHVIFSLILLTPFTQVYRRIALLIWPTNPDPTLLSLTVLLFGAAILNSLQIRLPDLREKFLRASADARRKIRESLEVNARGKPYTELFEGILTSIAKYEEKFLEFISTVERDYELRYGYICITFGVLSVTMSYVLFGFSTIYGILALAVVDSVSSIATMYTKGRRKIVKHSDVSVVTTFTFFTFLSYLVSQDILKAVVISAVAVAVELVSPEDNLTLPISTSLTAYVLSAKVPMI</sequence>
<dbReference type="EMBL" id="DTCK01000014">
    <property type="protein sequence ID" value="HGQ35580.1"/>
    <property type="molecule type" value="Genomic_DNA"/>
</dbReference>
<feature type="transmembrane region" description="Helical" evidence="1">
    <location>
        <begin position="137"/>
        <end position="155"/>
    </location>
</feature>
<protein>
    <recommendedName>
        <fullName evidence="4">Phosphatidate cytidylyltransferase</fullName>
    </recommendedName>
</protein>
<gene>
    <name evidence="3" type="ORF">ENU08_03295</name>
    <name evidence="2" type="ORF">ENU41_02750</name>
</gene>